<dbReference type="RefSeq" id="WP_155177565.1">
    <property type="nucleotide sequence ID" value="NZ_JADMYF010000016.1"/>
</dbReference>
<evidence type="ECO:0000313" key="1">
    <source>
        <dbReference type="EMBL" id="MTR82853.1"/>
    </source>
</evidence>
<protein>
    <submittedName>
        <fullName evidence="1">Uncharacterized protein</fullName>
    </submittedName>
</protein>
<dbReference type="Proteomes" id="UP000446657">
    <property type="component" value="Unassembled WGS sequence"/>
</dbReference>
<accession>A0A844KSR5</accession>
<comment type="caution">
    <text evidence="1">The sequence shown here is derived from an EMBL/GenBank/DDBJ whole genome shotgun (WGS) entry which is preliminary data.</text>
</comment>
<proteinExistence type="predicted"/>
<organism evidence="1 2">
    <name type="scientific">Roseburia faecis</name>
    <dbReference type="NCBI Taxonomy" id="301302"/>
    <lineage>
        <taxon>Bacteria</taxon>
        <taxon>Bacillati</taxon>
        <taxon>Bacillota</taxon>
        <taxon>Clostridia</taxon>
        <taxon>Lachnospirales</taxon>
        <taxon>Lachnospiraceae</taxon>
        <taxon>Roseburia</taxon>
    </lineage>
</organism>
<reference evidence="1 2" key="1">
    <citation type="journal article" date="2019" name="Nat. Med.">
        <title>A library of human gut bacterial isolates paired with longitudinal multiomics data enables mechanistic microbiome research.</title>
        <authorList>
            <person name="Poyet M."/>
            <person name="Groussin M."/>
            <person name="Gibbons S.M."/>
            <person name="Avila-Pacheco J."/>
            <person name="Jiang X."/>
            <person name="Kearney S.M."/>
            <person name="Perrotta A.R."/>
            <person name="Berdy B."/>
            <person name="Zhao S."/>
            <person name="Lieberman T.D."/>
            <person name="Swanson P.K."/>
            <person name="Smith M."/>
            <person name="Roesemann S."/>
            <person name="Alexander J.E."/>
            <person name="Rich S.A."/>
            <person name="Livny J."/>
            <person name="Vlamakis H."/>
            <person name="Clish C."/>
            <person name="Bullock K."/>
            <person name="Deik A."/>
            <person name="Scott J."/>
            <person name="Pierce K.A."/>
            <person name="Xavier R.J."/>
            <person name="Alm E.J."/>
        </authorList>
    </citation>
    <scope>NUCLEOTIDE SEQUENCE [LARGE SCALE GENOMIC DNA]</scope>
    <source>
        <strain evidence="1 2">BIOML-A1</strain>
    </source>
</reference>
<sequence>MILSGKQYVQTNEKKEKGISTETAKQLLLHERRNSRINIELTDPEADVTFSRMRQN</sequence>
<name>A0A844KSR5_9FIRM</name>
<gene>
    <name evidence="1" type="ORF">GMD30_14445</name>
</gene>
<dbReference type="EMBL" id="WNAL01000039">
    <property type="protein sequence ID" value="MTR82853.1"/>
    <property type="molecule type" value="Genomic_DNA"/>
</dbReference>
<dbReference type="AlphaFoldDB" id="A0A844KSR5"/>
<evidence type="ECO:0000313" key="2">
    <source>
        <dbReference type="Proteomes" id="UP000446657"/>
    </source>
</evidence>